<evidence type="ECO:0000256" key="2">
    <source>
        <dbReference type="RuleBase" id="RU003616"/>
    </source>
</evidence>
<accession>A0A6J2J8J8</accession>
<dbReference type="Proteomes" id="UP000504629">
    <property type="component" value="Unplaced"/>
</dbReference>
<gene>
    <name evidence="6" type="primary">LOC114239628</name>
</gene>
<sequence length="157" mass="18108">MILTKYVCKLHPFISAIVPQTRNLRSNIKIGKDKFQLSVDVHKFNKDELRVKARPDCLVIEGKQERKTKTGYVMRRFTRKFRLPPGCSPKKIESKLSPEGILTITAPRKNWEATTPCETLIPIGYSDPQKNDKEQINIKSTNSCEDYLNNKDNKKES</sequence>
<dbReference type="RefSeq" id="XP_028025721.1">
    <property type="nucleotide sequence ID" value="XM_028169920.1"/>
</dbReference>
<comment type="similarity">
    <text evidence="1 2">Belongs to the small heat shock protein (HSP20) family.</text>
</comment>
<dbReference type="InterPro" id="IPR008978">
    <property type="entry name" value="HSP20-like_chaperone"/>
</dbReference>
<dbReference type="GO" id="GO:0005634">
    <property type="term" value="C:nucleus"/>
    <property type="evidence" value="ECO:0007669"/>
    <property type="project" value="TreeGrafter"/>
</dbReference>
<dbReference type="AlphaFoldDB" id="A0A6J2J8J8"/>
<dbReference type="Gene3D" id="2.60.40.790">
    <property type="match status" value="1"/>
</dbReference>
<name>A0A6J2J8J8_BOMMA</name>
<evidence type="ECO:0000256" key="3">
    <source>
        <dbReference type="SAM" id="MobiDB-lite"/>
    </source>
</evidence>
<dbReference type="GO" id="GO:0009408">
    <property type="term" value="P:response to heat"/>
    <property type="evidence" value="ECO:0007669"/>
    <property type="project" value="TreeGrafter"/>
</dbReference>
<dbReference type="InterPro" id="IPR002068">
    <property type="entry name" value="A-crystallin/Hsp20_dom"/>
</dbReference>
<dbReference type="PANTHER" id="PTHR45640:SF26">
    <property type="entry name" value="RE23625P"/>
    <property type="match status" value="1"/>
</dbReference>
<dbReference type="InterPro" id="IPR001436">
    <property type="entry name" value="Alpha-crystallin/sHSP_animal"/>
</dbReference>
<dbReference type="GeneID" id="114239628"/>
<dbReference type="GO" id="GO:0042026">
    <property type="term" value="P:protein refolding"/>
    <property type="evidence" value="ECO:0007669"/>
    <property type="project" value="TreeGrafter"/>
</dbReference>
<dbReference type="GO" id="GO:0005737">
    <property type="term" value="C:cytoplasm"/>
    <property type="evidence" value="ECO:0007669"/>
    <property type="project" value="TreeGrafter"/>
</dbReference>
<dbReference type="KEGG" id="bman:114239628"/>
<reference evidence="6" key="1">
    <citation type="submission" date="2025-08" db="UniProtKB">
        <authorList>
            <consortium name="RefSeq"/>
        </authorList>
    </citation>
    <scope>IDENTIFICATION</scope>
    <source>
        <tissue evidence="6">Silk gland</tissue>
    </source>
</reference>
<evidence type="ECO:0000313" key="6">
    <source>
        <dbReference type="RefSeq" id="XP_028025721.1"/>
    </source>
</evidence>
<dbReference type="Pfam" id="PF00011">
    <property type="entry name" value="HSP20"/>
    <property type="match status" value="1"/>
</dbReference>
<organism evidence="5 6">
    <name type="scientific">Bombyx mandarina</name>
    <name type="common">Wild silk moth</name>
    <name type="synonym">Wild silkworm</name>
    <dbReference type="NCBI Taxonomy" id="7092"/>
    <lineage>
        <taxon>Eukaryota</taxon>
        <taxon>Metazoa</taxon>
        <taxon>Ecdysozoa</taxon>
        <taxon>Arthropoda</taxon>
        <taxon>Hexapoda</taxon>
        <taxon>Insecta</taxon>
        <taxon>Pterygota</taxon>
        <taxon>Neoptera</taxon>
        <taxon>Endopterygota</taxon>
        <taxon>Lepidoptera</taxon>
        <taxon>Glossata</taxon>
        <taxon>Ditrysia</taxon>
        <taxon>Bombycoidea</taxon>
        <taxon>Bombycidae</taxon>
        <taxon>Bombycinae</taxon>
        <taxon>Bombyx</taxon>
    </lineage>
</organism>
<dbReference type="CDD" id="cd06526">
    <property type="entry name" value="metazoan_ACD"/>
    <property type="match status" value="1"/>
</dbReference>
<evidence type="ECO:0000259" key="4">
    <source>
        <dbReference type="PROSITE" id="PS01031"/>
    </source>
</evidence>
<dbReference type="PANTHER" id="PTHR45640">
    <property type="entry name" value="HEAT SHOCK PROTEIN HSP-12.2-RELATED"/>
    <property type="match status" value="1"/>
</dbReference>
<dbReference type="GO" id="GO:0051082">
    <property type="term" value="F:unfolded protein binding"/>
    <property type="evidence" value="ECO:0007669"/>
    <property type="project" value="TreeGrafter"/>
</dbReference>
<feature type="compositionally biased region" description="Basic and acidic residues" evidence="3">
    <location>
        <begin position="148"/>
        <end position="157"/>
    </location>
</feature>
<protein>
    <submittedName>
        <fullName evidence="6">Heat shock protein beta-1-like</fullName>
    </submittedName>
</protein>
<dbReference type="SUPFAM" id="SSF49764">
    <property type="entry name" value="HSP20-like chaperones"/>
    <property type="match status" value="1"/>
</dbReference>
<feature type="domain" description="SHSP" evidence="4">
    <location>
        <begin position="15"/>
        <end position="126"/>
    </location>
</feature>
<feature type="region of interest" description="Disordered" evidence="3">
    <location>
        <begin position="122"/>
        <end position="157"/>
    </location>
</feature>
<dbReference type="PRINTS" id="PR00299">
    <property type="entry name" value="ACRYSTALLIN"/>
</dbReference>
<proteinExistence type="inferred from homology"/>
<evidence type="ECO:0000256" key="1">
    <source>
        <dbReference type="PROSITE-ProRule" id="PRU00285"/>
    </source>
</evidence>
<dbReference type="PROSITE" id="PS01031">
    <property type="entry name" value="SHSP"/>
    <property type="match status" value="1"/>
</dbReference>
<dbReference type="OrthoDB" id="1431247at2759"/>
<evidence type="ECO:0000313" key="5">
    <source>
        <dbReference type="Proteomes" id="UP000504629"/>
    </source>
</evidence>
<keyword evidence="5" id="KW-1185">Reference proteome</keyword>